<dbReference type="GO" id="GO:0003824">
    <property type="term" value="F:catalytic activity"/>
    <property type="evidence" value="ECO:0007669"/>
    <property type="project" value="InterPro"/>
</dbReference>
<dbReference type="PROSITE" id="PS51332">
    <property type="entry name" value="B12_BINDING"/>
    <property type="match status" value="1"/>
</dbReference>
<dbReference type="PANTHER" id="PTHR43409:SF16">
    <property type="entry name" value="SLR0320 PROTEIN"/>
    <property type="match status" value="1"/>
</dbReference>
<protein>
    <submittedName>
        <fullName evidence="8">Uncharacterized protein</fullName>
    </submittedName>
</protein>
<name>A0A3B1C259_9ZZZZ</name>
<dbReference type="AlphaFoldDB" id="A0A3B1C259"/>
<feature type="domain" description="Radical SAM core" evidence="7">
    <location>
        <begin position="179"/>
        <end position="417"/>
    </location>
</feature>
<accession>A0A3B1C259</accession>
<sequence>MKILFVYTDIDVKGGARSYHFGLGVLSSVLKNAGHATGLHYMFDKWDPDGFAAHVEMFGPDILAYTSDSSQARYTAKLIKRMKGKDIVQIAGGTHASLYPGFLKDTDGLDAICVGEGEKPLLDMVTALNKKEDYSGIAGLWIKAKDGSIKQNPQSQFTHDLDAIPFGDREMFNYQQVVASDYDRATIMLSRGCPYKCNYCGSPAMGGLQEGKYVRFRSVANGIAEIKEIVSRYKIKSIFFADDVFTIDRKFVKEFCAAYKREIGLPFEVTTRVESANYETFKNLMDAGCTRVAMGVESGSQELRRKSLNRKMTNKKIIQAFADARKAGLKTKSYNIVGFPYETRKMHEETVLLNRELNPDSLVCYIFNPYPGTALFDISIKEGFLSPDFLDDDFISRTDTPLNMPLFSRREILECYRSFAYNVYKTRSLKKALIYKVYYSRFGEPLIRLLDIVKKPIQRLAMGS</sequence>
<keyword evidence="5" id="KW-0411">Iron-sulfur</keyword>
<evidence type="ECO:0000259" key="6">
    <source>
        <dbReference type="PROSITE" id="PS51332"/>
    </source>
</evidence>
<dbReference type="InterPro" id="IPR051198">
    <property type="entry name" value="BchE-like"/>
</dbReference>
<dbReference type="GO" id="GO:0046872">
    <property type="term" value="F:metal ion binding"/>
    <property type="evidence" value="ECO:0007669"/>
    <property type="project" value="UniProtKB-KW"/>
</dbReference>
<dbReference type="InterPro" id="IPR058240">
    <property type="entry name" value="rSAM_sf"/>
</dbReference>
<dbReference type="SMART" id="SM00729">
    <property type="entry name" value="Elp3"/>
    <property type="match status" value="1"/>
</dbReference>
<dbReference type="Gene3D" id="3.40.50.280">
    <property type="entry name" value="Cobalamin-binding domain"/>
    <property type="match status" value="1"/>
</dbReference>
<keyword evidence="3" id="KW-0479">Metal-binding</keyword>
<dbReference type="InterPro" id="IPR006158">
    <property type="entry name" value="Cobalamin-bd"/>
</dbReference>
<dbReference type="GO" id="GO:0051539">
    <property type="term" value="F:4 iron, 4 sulfur cluster binding"/>
    <property type="evidence" value="ECO:0007669"/>
    <property type="project" value="UniProtKB-KW"/>
</dbReference>
<dbReference type="PROSITE" id="PS51918">
    <property type="entry name" value="RADICAL_SAM"/>
    <property type="match status" value="1"/>
</dbReference>
<dbReference type="GO" id="GO:0031419">
    <property type="term" value="F:cobalamin binding"/>
    <property type="evidence" value="ECO:0007669"/>
    <property type="project" value="InterPro"/>
</dbReference>
<evidence type="ECO:0000313" key="8">
    <source>
        <dbReference type="EMBL" id="VAX18673.1"/>
    </source>
</evidence>
<evidence type="ECO:0000256" key="4">
    <source>
        <dbReference type="ARBA" id="ARBA00023004"/>
    </source>
</evidence>
<keyword evidence="2" id="KW-0949">S-adenosyl-L-methionine</keyword>
<evidence type="ECO:0000256" key="2">
    <source>
        <dbReference type="ARBA" id="ARBA00022691"/>
    </source>
</evidence>
<dbReference type="InterPro" id="IPR023404">
    <property type="entry name" value="rSAM_horseshoe"/>
</dbReference>
<evidence type="ECO:0000256" key="3">
    <source>
        <dbReference type="ARBA" id="ARBA00022723"/>
    </source>
</evidence>
<dbReference type="PANTHER" id="PTHR43409">
    <property type="entry name" value="ANAEROBIC MAGNESIUM-PROTOPORPHYRIN IX MONOMETHYL ESTER CYCLASE-RELATED"/>
    <property type="match status" value="1"/>
</dbReference>
<gene>
    <name evidence="8" type="ORF">MNBD_NITROSPINAE03-1376</name>
</gene>
<dbReference type="SUPFAM" id="SSF102114">
    <property type="entry name" value="Radical SAM enzymes"/>
    <property type="match status" value="1"/>
</dbReference>
<evidence type="ECO:0000259" key="7">
    <source>
        <dbReference type="PROSITE" id="PS51918"/>
    </source>
</evidence>
<keyword evidence="4" id="KW-0408">Iron</keyword>
<organism evidence="8">
    <name type="scientific">hydrothermal vent metagenome</name>
    <dbReference type="NCBI Taxonomy" id="652676"/>
    <lineage>
        <taxon>unclassified sequences</taxon>
        <taxon>metagenomes</taxon>
        <taxon>ecological metagenomes</taxon>
    </lineage>
</organism>
<evidence type="ECO:0000256" key="5">
    <source>
        <dbReference type="ARBA" id="ARBA00023014"/>
    </source>
</evidence>
<comment type="cofactor">
    <cofactor evidence="1">
        <name>[4Fe-4S] cluster</name>
        <dbReference type="ChEBI" id="CHEBI:49883"/>
    </cofactor>
</comment>
<dbReference type="EMBL" id="UOGB01000120">
    <property type="protein sequence ID" value="VAX18673.1"/>
    <property type="molecule type" value="Genomic_DNA"/>
</dbReference>
<dbReference type="CDD" id="cd02068">
    <property type="entry name" value="radical_SAM_B12_BD"/>
    <property type="match status" value="1"/>
</dbReference>
<feature type="domain" description="B12-binding" evidence="6">
    <location>
        <begin position="1"/>
        <end position="135"/>
    </location>
</feature>
<dbReference type="InterPro" id="IPR007197">
    <property type="entry name" value="rSAM"/>
</dbReference>
<dbReference type="SFLD" id="SFLDG01123">
    <property type="entry name" value="methyltransferase_(Class_B)"/>
    <property type="match status" value="1"/>
</dbReference>
<dbReference type="InterPro" id="IPR034466">
    <property type="entry name" value="Methyltransferase_Class_B"/>
</dbReference>
<dbReference type="SFLD" id="SFLDG01082">
    <property type="entry name" value="B12-binding_domain_containing"/>
    <property type="match status" value="1"/>
</dbReference>
<proteinExistence type="predicted"/>
<reference evidence="8" key="1">
    <citation type="submission" date="2018-06" db="EMBL/GenBank/DDBJ databases">
        <authorList>
            <person name="Zhirakovskaya E."/>
        </authorList>
    </citation>
    <scope>NUCLEOTIDE SEQUENCE</scope>
</reference>
<dbReference type="Pfam" id="PF04055">
    <property type="entry name" value="Radical_SAM"/>
    <property type="match status" value="1"/>
</dbReference>
<dbReference type="Pfam" id="PF02310">
    <property type="entry name" value="B12-binding"/>
    <property type="match status" value="1"/>
</dbReference>
<dbReference type="GO" id="GO:0005829">
    <property type="term" value="C:cytosol"/>
    <property type="evidence" value="ECO:0007669"/>
    <property type="project" value="TreeGrafter"/>
</dbReference>
<evidence type="ECO:0000256" key="1">
    <source>
        <dbReference type="ARBA" id="ARBA00001966"/>
    </source>
</evidence>
<dbReference type="CDD" id="cd01335">
    <property type="entry name" value="Radical_SAM"/>
    <property type="match status" value="1"/>
</dbReference>
<dbReference type="InterPro" id="IPR006638">
    <property type="entry name" value="Elp3/MiaA/NifB-like_rSAM"/>
</dbReference>
<dbReference type="Gene3D" id="3.80.30.20">
    <property type="entry name" value="tm_1862 like domain"/>
    <property type="match status" value="1"/>
</dbReference>
<dbReference type="SFLD" id="SFLDS00029">
    <property type="entry name" value="Radical_SAM"/>
    <property type="match status" value="1"/>
</dbReference>